<name>V6Z315_STRAG</name>
<dbReference type="SUPFAM" id="SSF102198">
    <property type="entry name" value="Putative cyclase"/>
    <property type="match status" value="1"/>
</dbReference>
<dbReference type="GO" id="GO:0004061">
    <property type="term" value="F:arylformamidase activity"/>
    <property type="evidence" value="ECO:0007669"/>
    <property type="project" value="InterPro"/>
</dbReference>
<evidence type="ECO:0000313" key="2">
    <source>
        <dbReference type="Proteomes" id="UP000018482"/>
    </source>
</evidence>
<dbReference type="AlphaFoldDB" id="V6Z315"/>
<dbReference type="EMBL" id="ANQC01000115">
    <property type="protein sequence ID" value="ESV55113.1"/>
    <property type="molecule type" value="Genomic_DNA"/>
</dbReference>
<evidence type="ECO:0000313" key="1">
    <source>
        <dbReference type="EMBL" id="ESV55113.1"/>
    </source>
</evidence>
<evidence type="ECO:0008006" key="3">
    <source>
        <dbReference type="Google" id="ProtNLM"/>
    </source>
</evidence>
<dbReference type="Gene3D" id="3.50.30.50">
    <property type="entry name" value="Putative cyclase"/>
    <property type="match status" value="1"/>
</dbReference>
<reference evidence="1 2" key="1">
    <citation type="submission" date="2013-05" db="EMBL/GenBank/DDBJ databases">
        <authorList>
            <person name="Richards V.P."/>
            <person name="Durkin S.A.S."/>
            <person name="Kim M."/>
            <person name="Pavinski Bitar P.D."/>
            <person name="Stanhope M.J."/>
            <person name="Town C.D."/>
            <person name="Venter J.C."/>
        </authorList>
    </citation>
    <scope>NUCLEOTIDE SEQUENCE [LARGE SCALE GENOMIC DNA]</scope>
    <source>
        <strain evidence="1 2">LMG 14747</strain>
    </source>
</reference>
<dbReference type="Proteomes" id="UP000018482">
    <property type="component" value="Unassembled WGS sequence"/>
</dbReference>
<gene>
    <name evidence="1" type="ORF">SAG0136_07810</name>
</gene>
<protein>
    <recommendedName>
        <fullName evidence="3">Cyclase</fullName>
    </recommendedName>
</protein>
<comment type="caution">
    <text evidence="1">The sequence shown here is derived from an EMBL/GenBank/DDBJ whole genome shotgun (WGS) entry which is preliminary data.</text>
</comment>
<dbReference type="eggNOG" id="COG1878">
    <property type="taxonomic scope" value="Bacteria"/>
</dbReference>
<proteinExistence type="predicted"/>
<dbReference type="InterPro" id="IPR037175">
    <property type="entry name" value="KFase_sf"/>
</dbReference>
<dbReference type="GO" id="GO:0019441">
    <property type="term" value="P:L-tryptophan catabolic process to kynurenine"/>
    <property type="evidence" value="ECO:0007669"/>
    <property type="project" value="InterPro"/>
</dbReference>
<organism evidence="1 2">
    <name type="scientific">Streptococcus agalactiae LMG 14747</name>
    <dbReference type="NCBI Taxonomy" id="1154860"/>
    <lineage>
        <taxon>Bacteria</taxon>
        <taxon>Bacillati</taxon>
        <taxon>Bacillota</taxon>
        <taxon>Bacilli</taxon>
        <taxon>Lactobacillales</taxon>
        <taxon>Streptococcaceae</taxon>
        <taxon>Streptococcus</taxon>
    </lineage>
</organism>
<accession>V6Z315</accession>
<sequence length="60" mass="6534">MAESGGKLSEEYYLLSKDIYQIEVLNNLDQVPASGSLITIAFPHFSQIVGSPVRVIAILP</sequence>